<evidence type="ECO:0000256" key="1">
    <source>
        <dbReference type="SAM" id="MobiDB-lite"/>
    </source>
</evidence>
<dbReference type="RefSeq" id="XP_003320036.2">
    <property type="nucleotide sequence ID" value="XM_003319988.2"/>
</dbReference>
<feature type="compositionally biased region" description="Polar residues" evidence="1">
    <location>
        <begin position="217"/>
        <end position="244"/>
    </location>
</feature>
<dbReference type="VEuPathDB" id="FungiDB:PGTG_00948"/>
<gene>
    <name evidence="2" type="ORF">PGTG_00948</name>
</gene>
<dbReference type="Proteomes" id="UP000008783">
    <property type="component" value="Unassembled WGS sequence"/>
</dbReference>
<proteinExistence type="predicted"/>
<organism evidence="2 3">
    <name type="scientific">Puccinia graminis f. sp. tritici (strain CRL 75-36-700-3 / race SCCL)</name>
    <name type="common">Black stem rust fungus</name>
    <dbReference type="NCBI Taxonomy" id="418459"/>
    <lineage>
        <taxon>Eukaryota</taxon>
        <taxon>Fungi</taxon>
        <taxon>Dikarya</taxon>
        <taxon>Basidiomycota</taxon>
        <taxon>Pucciniomycotina</taxon>
        <taxon>Pucciniomycetes</taxon>
        <taxon>Pucciniales</taxon>
        <taxon>Pucciniaceae</taxon>
        <taxon>Puccinia</taxon>
    </lineage>
</organism>
<feature type="compositionally biased region" description="Low complexity" evidence="1">
    <location>
        <begin position="262"/>
        <end position="287"/>
    </location>
</feature>
<dbReference type="EMBL" id="DS178264">
    <property type="protein sequence ID" value="EFP75617.2"/>
    <property type="molecule type" value="Genomic_DNA"/>
</dbReference>
<feature type="region of interest" description="Disordered" evidence="1">
    <location>
        <begin position="217"/>
        <end position="309"/>
    </location>
</feature>
<name>E3JU92_PUCGT</name>
<dbReference type="InParanoid" id="E3JU92"/>
<keyword evidence="3" id="KW-1185">Reference proteome</keyword>
<dbReference type="KEGG" id="pgr:PGTG_00948"/>
<evidence type="ECO:0000313" key="2">
    <source>
        <dbReference type="EMBL" id="EFP75617.2"/>
    </source>
</evidence>
<dbReference type="HOGENOM" id="CLU_047292_2_0_1"/>
<dbReference type="GeneID" id="10543417"/>
<reference evidence="3" key="2">
    <citation type="journal article" date="2011" name="Proc. Natl. Acad. Sci. U.S.A.">
        <title>Obligate biotrophy features unraveled by the genomic analysis of rust fungi.</title>
        <authorList>
            <person name="Duplessis S."/>
            <person name="Cuomo C.A."/>
            <person name="Lin Y.-C."/>
            <person name="Aerts A."/>
            <person name="Tisserant E."/>
            <person name="Veneault-Fourrey C."/>
            <person name="Joly D.L."/>
            <person name="Hacquard S."/>
            <person name="Amselem J."/>
            <person name="Cantarel B.L."/>
            <person name="Chiu R."/>
            <person name="Coutinho P.M."/>
            <person name="Feau N."/>
            <person name="Field M."/>
            <person name="Frey P."/>
            <person name="Gelhaye E."/>
            <person name="Goldberg J."/>
            <person name="Grabherr M.G."/>
            <person name="Kodira C.D."/>
            <person name="Kohler A."/>
            <person name="Kuees U."/>
            <person name="Lindquist E.A."/>
            <person name="Lucas S.M."/>
            <person name="Mago R."/>
            <person name="Mauceli E."/>
            <person name="Morin E."/>
            <person name="Murat C."/>
            <person name="Pangilinan J.L."/>
            <person name="Park R."/>
            <person name="Pearson M."/>
            <person name="Quesneville H."/>
            <person name="Rouhier N."/>
            <person name="Sakthikumar S."/>
            <person name="Salamov A.A."/>
            <person name="Schmutz J."/>
            <person name="Selles B."/>
            <person name="Shapiro H."/>
            <person name="Tanguay P."/>
            <person name="Tuskan G.A."/>
            <person name="Henrissat B."/>
            <person name="Van de Peer Y."/>
            <person name="Rouze P."/>
            <person name="Ellis J.G."/>
            <person name="Dodds P.N."/>
            <person name="Schein J.E."/>
            <person name="Zhong S."/>
            <person name="Hamelin R.C."/>
            <person name="Grigoriev I.V."/>
            <person name="Szabo L.J."/>
            <person name="Martin F."/>
        </authorList>
    </citation>
    <scope>NUCLEOTIDE SEQUENCE [LARGE SCALE GENOMIC DNA]</scope>
    <source>
        <strain evidence="3">CRL 75-36-700-3 / race SCCL</strain>
    </source>
</reference>
<dbReference type="AlphaFoldDB" id="E3JU92"/>
<protein>
    <submittedName>
        <fullName evidence="2">Uncharacterized protein</fullName>
    </submittedName>
</protein>
<evidence type="ECO:0000313" key="3">
    <source>
        <dbReference type="Proteomes" id="UP000008783"/>
    </source>
</evidence>
<dbReference type="OrthoDB" id="2512906at2759"/>
<reference key="1">
    <citation type="submission" date="2007-01" db="EMBL/GenBank/DDBJ databases">
        <title>The Genome Sequence of Puccinia graminis f. sp. tritici Strain CRL 75-36-700-3.</title>
        <authorList>
            <consortium name="The Broad Institute Genome Sequencing Platform"/>
            <person name="Birren B."/>
            <person name="Lander E."/>
            <person name="Galagan J."/>
            <person name="Nusbaum C."/>
            <person name="Devon K."/>
            <person name="Cuomo C."/>
            <person name="Jaffe D."/>
            <person name="Butler J."/>
            <person name="Alvarez P."/>
            <person name="Gnerre S."/>
            <person name="Grabherr M."/>
            <person name="Mauceli E."/>
            <person name="Brockman W."/>
            <person name="Young S."/>
            <person name="LaButti K."/>
            <person name="Sykes S."/>
            <person name="DeCaprio D."/>
            <person name="Crawford M."/>
            <person name="Koehrsen M."/>
            <person name="Engels R."/>
            <person name="Montgomery P."/>
            <person name="Pearson M."/>
            <person name="Howarth C."/>
            <person name="Larson L."/>
            <person name="White J."/>
            <person name="Zeng Q."/>
            <person name="Kodira C."/>
            <person name="Yandava C."/>
            <person name="Alvarado L."/>
            <person name="O'Leary S."/>
            <person name="Szabo L."/>
            <person name="Dean R."/>
            <person name="Schein J."/>
        </authorList>
    </citation>
    <scope>NUCLEOTIDE SEQUENCE</scope>
    <source>
        <strain>CRL 75-36-700-3</strain>
    </source>
</reference>
<sequence length="309" mass="32844">MFTVGPWDIHQLGPNSLKDNQMYGSFSYISSIVANLPDKGETNIGVEIVGYGSRATALLNSNVYLLFGRVFGYGVVAELEEITTPGQSDSAARTLRVVLRHTDYHNTLKQAVSFSTIYYIPGNSLLRGTFGSFYRGREVVLGGYILNFVESESAWEVQVLLVSLSQGGRPNSQAASPLWFICSHSYTISKRFGSAAAGSSPSASNTIGSGVLGTPISQMRVSSGTPGTVVPTPNASIGNFSPQETRTEEGEVSEDNNPYDFGTTTGQLSQSSTKTPTPAKRPAAPLPVAKAIGGSSTLSNAQKRLKNKA</sequence>
<accession>E3JU92</accession>